<keyword evidence="3" id="KW-1185">Reference proteome</keyword>
<gene>
    <name evidence="2" type="ORF">HUO07_15895</name>
</gene>
<name>A0A7Y6REU1_9GAMM</name>
<dbReference type="Gene3D" id="3.30.1360.120">
    <property type="entry name" value="Probable tRNA modification gtpase trme, domain 1"/>
    <property type="match status" value="1"/>
</dbReference>
<organism evidence="2 3">
    <name type="scientific">Vreelandella maris</name>
    <dbReference type="NCBI Taxonomy" id="2729617"/>
    <lineage>
        <taxon>Bacteria</taxon>
        <taxon>Pseudomonadati</taxon>
        <taxon>Pseudomonadota</taxon>
        <taxon>Gammaproteobacteria</taxon>
        <taxon>Oceanospirillales</taxon>
        <taxon>Halomonadaceae</taxon>
        <taxon>Vreelandella</taxon>
    </lineage>
</organism>
<sequence>MATLEDTLTTKRTPLYHLHQANQPNATGWQHLGGYAIKAGQDETQVEPTTVAPACGLTDLSALARVGLRGKKAATILSEKHYQLPAAPNQALRQEDGSLVAKLSASEYLLLGSFADDGERISRDELAWQAAERAHRLPDAYLLPRQDTHAWLALTGSHASDVMAKLCGVDLSPKAFAPGHVAQTSVARANAIIINASQADLSCLYLLVDSASACYFWPILLDAMQEFEGKELNIMALRHHHPA</sequence>
<dbReference type="SUPFAM" id="SSF103025">
    <property type="entry name" value="Folate-binding domain"/>
    <property type="match status" value="1"/>
</dbReference>
<proteinExistence type="predicted"/>
<feature type="domain" description="GCVT N-terminal" evidence="1">
    <location>
        <begin position="19"/>
        <end position="236"/>
    </location>
</feature>
<dbReference type="EMBL" id="JABWCV010000020">
    <property type="protein sequence ID" value="NVF15648.1"/>
    <property type="molecule type" value="Genomic_DNA"/>
</dbReference>
<accession>A0A7Y6REU1</accession>
<comment type="caution">
    <text evidence="2">The sequence shown here is derived from an EMBL/GenBank/DDBJ whole genome shotgun (WGS) entry which is preliminary data.</text>
</comment>
<dbReference type="Gene3D" id="3.30.70.1520">
    <property type="entry name" value="Heterotetrameric sarcosine oxidase"/>
    <property type="match status" value="1"/>
</dbReference>
<dbReference type="RefSeq" id="WP_176304370.1">
    <property type="nucleotide sequence ID" value="NZ_JABWCV010000020.1"/>
</dbReference>
<evidence type="ECO:0000313" key="3">
    <source>
        <dbReference type="Proteomes" id="UP000589984"/>
    </source>
</evidence>
<protein>
    <submittedName>
        <fullName evidence="2">Sarcosine oxidase</fullName>
    </submittedName>
</protein>
<dbReference type="Proteomes" id="UP000589984">
    <property type="component" value="Unassembled WGS sequence"/>
</dbReference>
<dbReference type="Pfam" id="PF01571">
    <property type="entry name" value="GCV_T"/>
    <property type="match status" value="1"/>
</dbReference>
<evidence type="ECO:0000313" key="2">
    <source>
        <dbReference type="EMBL" id="NVF15648.1"/>
    </source>
</evidence>
<reference evidence="2 3" key="1">
    <citation type="submission" date="2020-06" db="EMBL/GenBank/DDBJ databases">
        <title>Halomonas sp. QX-1 draft genome sequence.</title>
        <authorList>
            <person name="Qiu X."/>
        </authorList>
    </citation>
    <scope>NUCLEOTIDE SEQUENCE [LARGE SCALE GENOMIC DNA]</scope>
    <source>
        <strain evidence="2 3">QX-1</strain>
    </source>
</reference>
<dbReference type="AlphaFoldDB" id="A0A7Y6REU1"/>
<dbReference type="InterPro" id="IPR006222">
    <property type="entry name" value="GCVT_N"/>
</dbReference>
<evidence type="ECO:0000259" key="1">
    <source>
        <dbReference type="Pfam" id="PF01571"/>
    </source>
</evidence>
<dbReference type="InterPro" id="IPR027266">
    <property type="entry name" value="TrmE/GcvT-like"/>
</dbReference>